<protein>
    <recommendedName>
        <fullName evidence="3">Restriction endonuclease type IV Mrr domain-containing protein</fullName>
    </recommendedName>
</protein>
<dbReference type="RefSeq" id="WP_148505999.1">
    <property type="nucleotide sequence ID" value="NZ_BALE01000042.1"/>
</dbReference>
<dbReference type="AlphaFoldDB" id="A0A0D6MPT6"/>
<evidence type="ECO:0000313" key="2">
    <source>
        <dbReference type="Proteomes" id="UP000032679"/>
    </source>
</evidence>
<name>A0A0D6MPT6_9PROT</name>
<reference evidence="1 2" key="1">
    <citation type="submission" date="2012-10" db="EMBL/GenBank/DDBJ databases">
        <title>Genome sequencing of Tanticharoenia sakaeratensis NBRC 103193.</title>
        <authorList>
            <person name="Azuma Y."/>
            <person name="Hadano H."/>
            <person name="Hirakawa H."/>
            <person name="Matsushita K."/>
        </authorList>
    </citation>
    <scope>NUCLEOTIDE SEQUENCE [LARGE SCALE GENOMIC DNA]</scope>
    <source>
        <strain evidence="1 2">NBRC 103193</strain>
    </source>
</reference>
<evidence type="ECO:0000313" key="1">
    <source>
        <dbReference type="EMBL" id="GAN55283.1"/>
    </source>
</evidence>
<sequence>MYFSGLRKLIGSVEETRFYDVAILYLSAQKYRGLSIVDGTGDGGRDVLCSREDLRIQLSVRRDWENKINEEAASTAASGKSHLIYVTNRVISPRAEAAFLASRYKFSGKIECTIHDLNRITTALARPGRIKRAYEMVGATVVPTMHATSAEVAVSSLLLFGQEAFELREQIVDANVRAWLFKHPNSSENTLVDEVSRSLPGTSPVKAVASAVSRLRTSGRIVGPQSRVALSEAEFAQMQSAEDEFLLAREADVAAVAKATGLLREDAIHLLNLATETLLRGRDIAGGDADSESVRVFLAERGLSRQRTSIYKVLSECSIARHFQYANTIDQIFSTNTFDIYRALGSRTEITMVLDTSVALPMLFGLEFQVATSRYAVSATTLLEVCRSHEIAMMVPRAYVNEMASHGLRAFEFLDTYDALPEDLRPFLRGSGNAFLSHFSHIQSAMANAGGEISLTEFLRVFGLRRNASLRFVENRILSLLESHGITTGMSGYYDADIRRQIAKKKSPHESNHILDHDAAVCTSLINDSARGFILATWDKVLIEVVQGLARVYADSPARVTDFLSAIEGIDYDYDHSTELFTTLLHVDEQYVERFAQRLEALRTPTQAHKLRAHIEDIRLTRGETWLPDIDDLTYFLDASSSTETSSITEE</sequence>
<dbReference type="EMBL" id="BALE01000042">
    <property type="protein sequence ID" value="GAN55283.1"/>
    <property type="molecule type" value="Genomic_DNA"/>
</dbReference>
<accession>A0A0D6MPT6</accession>
<proteinExistence type="predicted"/>
<keyword evidence="2" id="KW-1185">Reference proteome</keyword>
<comment type="caution">
    <text evidence="1">The sequence shown here is derived from an EMBL/GenBank/DDBJ whole genome shotgun (WGS) entry which is preliminary data.</text>
</comment>
<gene>
    <name evidence="1" type="ORF">Tasa_042_001</name>
</gene>
<organism evidence="1 2">
    <name type="scientific">Tanticharoenia sakaeratensis NBRC 103193</name>
    <dbReference type="NCBI Taxonomy" id="1231623"/>
    <lineage>
        <taxon>Bacteria</taxon>
        <taxon>Pseudomonadati</taxon>
        <taxon>Pseudomonadota</taxon>
        <taxon>Alphaproteobacteria</taxon>
        <taxon>Acetobacterales</taxon>
        <taxon>Acetobacteraceae</taxon>
        <taxon>Tanticharoenia</taxon>
    </lineage>
</organism>
<dbReference type="Proteomes" id="UP000032679">
    <property type="component" value="Unassembled WGS sequence"/>
</dbReference>
<evidence type="ECO:0008006" key="3">
    <source>
        <dbReference type="Google" id="ProtNLM"/>
    </source>
</evidence>
<dbReference type="OrthoDB" id="7374690at2"/>